<feature type="region of interest" description="Disordered" evidence="3">
    <location>
        <begin position="919"/>
        <end position="958"/>
    </location>
</feature>
<dbReference type="PANTHER" id="PTHR15921">
    <property type="entry name" value="PRE-MRNA CLEAVAGE COMPLEX II"/>
    <property type="match status" value="1"/>
</dbReference>
<dbReference type="SUPFAM" id="SSF48464">
    <property type="entry name" value="ENTH/VHS domain"/>
    <property type="match status" value="1"/>
</dbReference>
<keyword evidence="2" id="KW-0479">Metal-binding</keyword>
<dbReference type="InterPro" id="IPR045154">
    <property type="entry name" value="PCF11-like"/>
</dbReference>
<dbReference type="Pfam" id="PF04818">
    <property type="entry name" value="CID"/>
    <property type="match status" value="1"/>
</dbReference>
<keyword evidence="2" id="KW-0862">Zinc</keyword>
<evidence type="ECO:0000313" key="6">
    <source>
        <dbReference type="EMBL" id="URD79195.1"/>
    </source>
</evidence>
<accession>A0A9E7EKH1</accession>
<evidence type="ECO:0000256" key="1">
    <source>
        <dbReference type="ARBA" id="ARBA00022664"/>
    </source>
</evidence>
<keyword evidence="1" id="KW-0507">mRNA processing</keyword>
<dbReference type="PANTHER" id="PTHR15921:SF3">
    <property type="entry name" value="PRE-MRNA CLEAVAGE COMPLEX 2 PROTEIN PCF11"/>
    <property type="match status" value="1"/>
</dbReference>
<dbReference type="PROSITE" id="PS50157">
    <property type="entry name" value="ZINC_FINGER_C2H2_2"/>
    <property type="match status" value="1"/>
</dbReference>
<feature type="non-terminal residue" evidence="6">
    <location>
        <position position="1"/>
    </location>
</feature>
<feature type="region of interest" description="Disordered" evidence="3">
    <location>
        <begin position="570"/>
        <end position="700"/>
    </location>
</feature>
<dbReference type="PROSITE" id="PS00028">
    <property type="entry name" value="ZINC_FINGER_C2H2_1"/>
    <property type="match status" value="1"/>
</dbReference>
<feature type="compositionally biased region" description="Polar residues" evidence="3">
    <location>
        <begin position="637"/>
        <end position="657"/>
    </location>
</feature>
<feature type="compositionally biased region" description="Pro residues" evidence="3">
    <location>
        <begin position="930"/>
        <end position="939"/>
    </location>
</feature>
<dbReference type="InterPro" id="IPR047415">
    <property type="entry name" value="Pcf11_CID"/>
</dbReference>
<dbReference type="GO" id="GO:0006369">
    <property type="term" value="P:termination of RNA polymerase II transcription"/>
    <property type="evidence" value="ECO:0007669"/>
    <property type="project" value="InterPro"/>
</dbReference>
<proteinExistence type="predicted"/>
<feature type="compositionally biased region" description="Polar residues" evidence="3">
    <location>
        <begin position="583"/>
        <end position="596"/>
    </location>
</feature>
<evidence type="ECO:0000259" key="4">
    <source>
        <dbReference type="PROSITE" id="PS50157"/>
    </source>
</evidence>
<dbReference type="Proteomes" id="UP001055439">
    <property type="component" value="Chromosome 10"/>
</dbReference>
<dbReference type="FunFam" id="1.25.40.90:FF:000023">
    <property type="entry name" value="polyadenylation and cleavage factor homolog 4"/>
    <property type="match status" value="1"/>
</dbReference>
<dbReference type="GO" id="GO:0005737">
    <property type="term" value="C:cytoplasm"/>
    <property type="evidence" value="ECO:0007669"/>
    <property type="project" value="TreeGrafter"/>
</dbReference>
<dbReference type="CDD" id="cd16982">
    <property type="entry name" value="CID_Pcf11"/>
    <property type="match status" value="1"/>
</dbReference>
<feature type="region of interest" description="Disordered" evidence="3">
    <location>
        <begin position="80"/>
        <end position="112"/>
    </location>
</feature>
<evidence type="ECO:0000259" key="5">
    <source>
        <dbReference type="PROSITE" id="PS51391"/>
    </source>
</evidence>
<gene>
    <name evidence="6" type="ORF">MUK42_05089</name>
</gene>
<sequence length="1256" mass="137863">LVQRISASILETTLHPSVQLQINHESREPHLRSRPLRTPALDPGFRFRPNSPICRSLGSLNPPAELLGVPRALSDKDRAAGISRGMEMQSSRRSAMDRSREPGSKRPRLAAEDAVVRDRAAFDRDRLIPPARAGNQPLVARLPRAREREERDDAARVGSHQELVAQYRTALAELTFNSKPIITNLTIIAGESLHAAKEIAAVICANVLEVPSEQKLPSLYLLDSIVKNIGKDYIRYFAARLPEVFCKAYKQVDSSIRPSMRHLFGTWRGVFPPASLQLIEKELGFPPVINVSSGSVSSKLDSQPQRPAHSIHVNPKYLEARQKLQSSRAKDMSNDEVSGVVSTFDDAESSDKIIMAGKSRQWTNLPTKMPNMQHSQRVTVNNVINEKKGLKDARDHEYSSDFSREADLGILRVSERLKDQDGHGKPYYGVGITATQAQFSERNGFDVNHSYGTYGKSGPMRASSQQTSVCDTDRTKLESSRSWKNSEEEEYMWDDIKTRPTDYGGTNNSIKGGWTSGNADKSASLQRGKWIPLETEHAKTNLNTVDAFSHLVESSKTESRDPLFKELGEHILPSRAKHDTDSVSKTSSNSLLQQRASSENSSSFWSRRDVPASEVGINGKSSRVGQQLIPSGGGLSTHDNSSLPLPGLQSSVLSSRLSPHANIPVPSATSEQQRQHLSQPPPSLSSHLPPPPEPIQHLKPHNLTDQDHLLLNSFSQMGQKPLQLVGSLDIFPVKNRAQPFDSFSGSIESQSDTSQQLEGLLDSATSASLNHLRDHLPLIKQSRHNLSQQQAESQPVSRTEAQTQPSLKIKTQSQPSHQTEKLPPLPMGLGIHQTGKDSVTSHANNPVVEASSQPSTSSLLAAIMNSGLFSNNSVSNFQKMSVQPPLPVGPPPIQVFTSAAPLSTPLTFTAPFSLGSIPDLKPPHSGDVIPPLPLGPPPSSSSLVDVNSENPKTSGSTLSPLSGLLSSLVAKGLIASAPTVLPTTSAARLPDKVRDQCTNNSLEQVSLSLTTPGVPPPLEDQPAASVSAASAALVQSNATELKEHLGTEFKSEIIRGSHPSVVRSLFEDLKLQCHRCGLRFRLQEQLQWHLDWHVSKESETSNINQRSRKWFSDMRYQQSSSEVATSLEEVGSSEKNSELMVPADESQSICALCGEPFEDIYSEARDEWMYKGTVYLDLSKKQNDANNTAGQLPIVHAHCMSQRFCRNMDVAEHDKVEQTHVPISAHLLFLLRHIPFGSYDNANRMTCCIIIPLVLR</sequence>
<feature type="compositionally biased region" description="Polar residues" evidence="3">
    <location>
        <begin position="784"/>
        <end position="817"/>
    </location>
</feature>
<evidence type="ECO:0000256" key="3">
    <source>
        <dbReference type="SAM" id="MobiDB-lite"/>
    </source>
</evidence>
<feature type="compositionally biased region" description="Polar residues" evidence="3">
    <location>
        <begin position="619"/>
        <end position="629"/>
    </location>
</feature>
<dbReference type="EMBL" id="CP097503">
    <property type="protein sequence ID" value="URD79195.1"/>
    <property type="molecule type" value="Genomic_DNA"/>
</dbReference>
<reference evidence="6" key="1">
    <citation type="submission" date="2022-05" db="EMBL/GenBank/DDBJ databases">
        <title>The Musa troglodytarum L. genome provides insights into the mechanism of non-climacteric behaviour and enrichment of carotenoids.</title>
        <authorList>
            <person name="Wang J."/>
        </authorList>
    </citation>
    <scope>NUCLEOTIDE SEQUENCE</scope>
    <source>
        <tissue evidence="6">Leaf</tissue>
    </source>
</reference>
<dbReference type="AlphaFoldDB" id="A0A9E7EKH1"/>
<feature type="region of interest" description="Disordered" evidence="3">
    <location>
        <begin position="783"/>
        <end position="825"/>
    </location>
</feature>
<dbReference type="PROSITE" id="PS51391">
    <property type="entry name" value="CID"/>
    <property type="match status" value="1"/>
</dbReference>
<dbReference type="GO" id="GO:0005849">
    <property type="term" value="C:mRNA cleavage factor complex"/>
    <property type="evidence" value="ECO:0007669"/>
    <property type="project" value="TreeGrafter"/>
</dbReference>
<evidence type="ECO:0000313" key="7">
    <source>
        <dbReference type="Proteomes" id="UP001055439"/>
    </source>
</evidence>
<dbReference type="InterPro" id="IPR057242">
    <property type="entry name" value="PCFS4-like"/>
</dbReference>
<feature type="compositionally biased region" description="Basic and acidic residues" evidence="3">
    <location>
        <begin position="471"/>
        <end position="483"/>
    </location>
</feature>
<feature type="region of interest" description="Disordered" evidence="3">
    <location>
        <begin position="456"/>
        <end position="483"/>
    </location>
</feature>
<dbReference type="GO" id="GO:0003729">
    <property type="term" value="F:mRNA binding"/>
    <property type="evidence" value="ECO:0007669"/>
    <property type="project" value="InterPro"/>
</dbReference>
<dbReference type="InterPro" id="IPR008942">
    <property type="entry name" value="ENTH_VHS"/>
</dbReference>
<dbReference type="GO" id="GO:0008270">
    <property type="term" value="F:zinc ion binding"/>
    <property type="evidence" value="ECO:0007669"/>
    <property type="project" value="UniProtKB-KW"/>
</dbReference>
<feature type="compositionally biased region" description="Basic and acidic residues" evidence="3">
    <location>
        <begin position="94"/>
        <end position="112"/>
    </location>
</feature>
<keyword evidence="7" id="KW-1185">Reference proteome</keyword>
<dbReference type="Pfam" id="PF23228">
    <property type="entry name" value="zf_PCFS4"/>
    <property type="match status" value="1"/>
</dbReference>
<feature type="domain" description="C2H2-type" evidence="4">
    <location>
        <begin position="1071"/>
        <end position="1098"/>
    </location>
</feature>
<organism evidence="6 7">
    <name type="scientific">Musa troglodytarum</name>
    <name type="common">fe'i banana</name>
    <dbReference type="NCBI Taxonomy" id="320322"/>
    <lineage>
        <taxon>Eukaryota</taxon>
        <taxon>Viridiplantae</taxon>
        <taxon>Streptophyta</taxon>
        <taxon>Embryophyta</taxon>
        <taxon>Tracheophyta</taxon>
        <taxon>Spermatophyta</taxon>
        <taxon>Magnoliopsida</taxon>
        <taxon>Liliopsida</taxon>
        <taxon>Zingiberales</taxon>
        <taxon>Musaceae</taxon>
        <taxon>Musa</taxon>
    </lineage>
</organism>
<feature type="domain" description="CID" evidence="5">
    <location>
        <begin position="159"/>
        <end position="287"/>
    </location>
</feature>
<dbReference type="InterPro" id="IPR013087">
    <property type="entry name" value="Znf_C2H2_type"/>
</dbReference>
<evidence type="ECO:0008006" key="8">
    <source>
        <dbReference type="Google" id="ProtNLM"/>
    </source>
</evidence>
<feature type="region of interest" description="Disordered" evidence="3">
    <location>
        <begin position="25"/>
        <end position="44"/>
    </location>
</feature>
<feature type="compositionally biased region" description="Pro residues" evidence="3">
    <location>
        <begin position="679"/>
        <end position="694"/>
    </location>
</feature>
<protein>
    <recommendedName>
        <fullName evidence="8">CID domain-containing protein</fullName>
    </recommendedName>
</protein>
<name>A0A9E7EKH1_9LILI</name>
<dbReference type="Gene3D" id="1.25.40.90">
    <property type="match status" value="1"/>
</dbReference>
<dbReference type="GO" id="GO:0031124">
    <property type="term" value="P:mRNA 3'-end processing"/>
    <property type="evidence" value="ECO:0007669"/>
    <property type="project" value="InterPro"/>
</dbReference>
<keyword evidence="2" id="KW-0863">Zinc-finger</keyword>
<dbReference type="SMART" id="SM00582">
    <property type="entry name" value="RPR"/>
    <property type="match status" value="1"/>
</dbReference>
<dbReference type="GO" id="GO:0000993">
    <property type="term" value="F:RNA polymerase II complex binding"/>
    <property type="evidence" value="ECO:0007669"/>
    <property type="project" value="InterPro"/>
</dbReference>
<evidence type="ECO:0000256" key="2">
    <source>
        <dbReference type="PROSITE-ProRule" id="PRU00042"/>
    </source>
</evidence>
<dbReference type="InterPro" id="IPR006569">
    <property type="entry name" value="CID_dom"/>
</dbReference>
<dbReference type="OrthoDB" id="2129491at2759"/>